<protein>
    <recommendedName>
        <fullName evidence="1">RuvB-like helicase</fullName>
        <ecNumber evidence="1">3.6.4.12</ecNumber>
    </recommendedName>
</protein>
<evidence type="ECO:0000313" key="3">
    <source>
        <dbReference type="EMBL" id="PAV59553.1"/>
    </source>
</evidence>
<keyword evidence="1" id="KW-0804">Transcription</keyword>
<keyword evidence="4" id="KW-1185">Reference proteome</keyword>
<dbReference type="EMBL" id="LIAE01010516">
    <property type="protein sequence ID" value="PAV59553.1"/>
    <property type="molecule type" value="Genomic_DNA"/>
</dbReference>
<dbReference type="SUPFAM" id="SSF52540">
    <property type="entry name" value="P-loop containing nucleoside triphosphate hydrolases"/>
    <property type="match status" value="1"/>
</dbReference>
<comment type="catalytic activity">
    <reaction evidence="1">
        <text>ATP + H2O = ADP + phosphate + H(+)</text>
        <dbReference type="Rhea" id="RHEA:13065"/>
        <dbReference type="ChEBI" id="CHEBI:15377"/>
        <dbReference type="ChEBI" id="CHEBI:15378"/>
        <dbReference type="ChEBI" id="CHEBI:30616"/>
        <dbReference type="ChEBI" id="CHEBI:43474"/>
        <dbReference type="ChEBI" id="CHEBI:456216"/>
        <dbReference type="EC" id="3.6.4.12"/>
    </reaction>
</comment>
<dbReference type="GO" id="GO:0016887">
    <property type="term" value="F:ATP hydrolysis activity"/>
    <property type="evidence" value="ECO:0007669"/>
    <property type="project" value="RHEA"/>
</dbReference>
<dbReference type="EC" id="3.6.4.12" evidence="1"/>
<gene>
    <name evidence="3" type="ORF">WR25_23061</name>
</gene>
<dbReference type="GO" id="GO:0005524">
    <property type="term" value="F:ATP binding"/>
    <property type="evidence" value="ECO:0007669"/>
    <property type="project" value="UniProtKB-KW"/>
</dbReference>
<accession>A0A2A2JCW9</accession>
<evidence type="ECO:0000259" key="2">
    <source>
        <dbReference type="Pfam" id="PF06068"/>
    </source>
</evidence>
<dbReference type="InterPro" id="IPR027417">
    <property type="entry name" value="P-loop_NTPase"/>
</dbReference>
<dbReference type="Pfam" id="PF06068">
    <property type="entry name" value="TIP49"/>
    <property type="match status" value="1"/>
</dbReference>
<keyword evidence="1" id="KW-0547">Nucleotide-binding</keyword>
<dbReference type="STRING" id="2018661.A0A2A2JCW9"/>
<dbReference type="Gene3D" id="3.40.50.300">
    <property type="entry name" value="P-loop containing nucleotide triphosphate hydrolases"/>
    <property type="match status" value="1"/>
</dbReference>
<keyword evidence="1" id="KW-0539">Nucleus</keyword>
<reference evidence="3 4" key="1">
    <citation type="journal article" date="2017" name="Curr. Biol.">
        <title>Genome architecture and evolution of a unichromosomal asexual nematode.</title>
        <authorList>
            <person name="Fradin H."/>
            <person name="Zegar C."/>
            <person name="Gutwein M."/>
            <person name="Lucas J."/>
            <person name="Kovtun M."/>
            <person name="Corcoran D."/>
            <person name="Baugh L.R."/>
            <person name="Kiontke K."/>
            <person name="Gunsalus K."/>
            <person name="Fitch D.H."/>
            <person name="Piano F."/>
        </authorList>
    </citation>
    <scope>NUCLEOTIDE SEQUENCE [LARGE SCALE GENOMIC DNA]</scope>
    <source>
        <strain evidence="3">PF1309</strain>
    </source>
</reference>
<evidence type="ECO:0000313" key="4">
    <source>
        <dbReference type="Proteomes" id="UP000218231"/>
    </source>
</evidence>
<comment type="caution">
    <text evidence="3">The sequence shown here is derived from an EMBL/GenBank/DDBJ whole genome shotgun (WGS) entry which is preliminary data.</text>
</comment>
<sequence length="133" mass="13966">MTTIDVGEVKDVLKVERVGVHSHIVGLGLSNTLEAMSVAEGMVGQLPARRAAGLVVKMVKEGRIAGRSVLITGDAGSGKTAIAMAMARALGSDTPFESITASEIFSLEFSKTEALLQSLRKAIGVRIKEETEV</sequence>
<comment type="similarity">
    <text evidence="1">Belongs to the RuvB family.</text>
</comment>
<name>A0A2A2JCW9_9BILA</name>
<proteinExistence type="inferred from homology"/>
<dbReference type="AlphaFoldDB" id="A0A2A2JCW9"/>
<dbReference type="PANTHER" id="PTHR11093">
    <property type="entry name" value="RUVB-RELATED REPTIN AND PONTIN"/>
    <property type="match status" value="1"/>
</dbReference>
<organism evidence="3 4">
    <name type="scientific">Diploscapter pachys</name>
    <dbReference type="NCBI Taxonomy" id="2018661"/>
    <lineage>
        <taxon>Eukaryota</taxon>
        <taxon>Metazoa</taxon>
        <taxon>Ecdysozoa</taxon>
        <taxon>Nematoda</taxon>
        <taxon>Chromadorea</taxon>
        <taxon>Rhabditida</taxon>
        <taxon>Rhabditina</taxon>
        <taxon>Rhabditomorpha</taxon>
        <taxon>Rhabditoidea</taxon>
        <taxon>Rhabditidae</taxon>
        <taxon>Diploscapter</taxon>
    </lineage>
</organism>
<dbReference type="Proteomes" id="UP000218231">
    <property type="component" value="Unassembled WGS sequence"/>
</dbReference>
<dbReference type="GO" id="GO:0003678">
    <property type="term" value="F:DNA helicase activity"/>
    <property type="evidence" value="ECO:0007669"/>
    <property type="project" value="UniProtKB-EC"/>
</dbReference>
<keyword evidence="1" id="KW-0805">Transcription regulation</keyword>
<dbReference type="FunFam" id="3.40.50.300:FF:002221">
    <property type="entry name" value="RuvB-like 2"/>
    <property type="match status" value="1"/>
</dbReference>
<feature type="domain" description="TIP49 P-loop" evidence="2">
    <location>
        <begin position="17"/>
        <end position="133"/>
    </location>
</feature>
<evidence type="ECO:0000256" key="1">
    <source>
        <dbReference type="RuleBase" id="RU363048"/>
    </source>
</evidence>
<keyword evidence="1" id="KW-0347">Helicase</keyword>
<dbReference type="OrthoDB" id="10060499at2759"/>
<keyword evidence="1" id="KW-0067">ATP-binding</keyword>
<keyword evidence="1" id="KW-0378">Hydrolase</keyword>
<dbReference type="InterPro" id="IPR010339">
    <property type="entry name" value="TIP49_P-loop"/>
</dbReference>
<dbReference type="InterPro" id="IPR027238">
    <property type="entry name" value="RuvB-like"/>
</dbReference>